<feature type="compositionally biased region" description="Low complexity" evidence="1">
    <location>
        <begin position="24"/>
        <end position="37"/>
    </location>
</feature>
<sequence length="154" mass="15458">MAKPRLLAAFTLFVAGGCIQFEHGPTTDGPGEPGTTTGEDDEPPPTVDCDPLSQDCPDGQACSLAGDDFVCIEVFVDGAPGDACQAAGECGPGLVCLSAVVLGDCEASSCCSALCEVSDTGAQCGSSSEVCAPVFAGEDVPPMWADYGVCRLPS</sequence>
<gene>
    <name evidence="2" type="ORF">SAMN02745121_03295</name>
</gene>
<name>A0A1I1YBH1_9BACT</name>
<evidence type="ECO:0000313" key="2">
    <source>
        <dbReference type="EMBL" id="SFE16901.1"/>
    </source>
</evidence>
<organism evidence="2 3">
    <name type="scientific">Nannocystis exedens</name>
    <dbReference type="NCBI Taxonomy" id="54"/>
    <lineage>
        <taxon>Bacteria</taxon>
        <taxon>Pseudomonadati</taxon>
        <taxon>Myxococcota</taxon>
        <taxon>Polyangia</taxon>
        <taxon>Nannocystales</taxon>
        <taxon>Nannocystaceae</taxon>
        <taxon>Nannocystis</taxon>
    </lineage>
</organism>
<reference evidence="3" key="1">
    <citation type="submission" date="2016-10" db="EMBL/GenBank/DDBJ databases">
        <authorList>
            <person name="Varghese N."/>
            <person name="Submissions S."/>
        </authorList>
    </citation>
    <scope>NUCLEOTIDE SEQUENCE [LARGE SCALE GENOMIC DNA]</scope>
    <source>
        <strain evidence="3">ATCC 25963</strain>
    </source>
</reference>
<dbReference type="PROSITE" id="PS51257">
    <property type="entry name" value="PROKAR_LIPOPROTEIN"/>
    <property type="match status" value="1"/>
</dbReference>
<dbReference type="AlphaFoldDB" id="A0A1I1YBH1"/>
<keyword evidence="3" id="KW-1185">Reference proteome</keyword>
<evidence type="ECO:0000313" key="3">
    <source>
        <dbReference type="Proteomes" id="UP000199400"/>
    </source>
</evidence>
<feature type="region of interest" description="Disordered" evidence="1">
    <location>
        <begin position="23"/>
        <end position="50"/>
    </location>
</feature>
<protein>
    <recommendedName>
        <fullName evidence="4">Lipoprotein</fullName>
    </recommendedName>
</protein>
<evidence type="ECO:0000256" key="1">
    <source>
        <dbReference type="SAM" id="MobiDB-lite"/>
    </source>
</evidence>
<proteinExistence type="predicted"/>
<accession>A0A1I1YBH1</accession>
<dbReference type="OrthoDB" id="5505241at2"/>
<dbReference type="RefSeq" id="WP_143140585.1">
    <property type="nucleotide sequence ID" value="NZ_FOMX01000009.1"/>
</dbReference>
<dbReference type="EMBL" id="FOMX01000009">
    <property type="protein sequence ID" value="SFE16901.1"/>
    <property type="molecule type" value="Genomic_DNA"/>
</dbReference>
<evidence type="ECO:0008006" key="4">
    <source>
        <dbReference type="Google" id="ProtNLM"/>
    </source>
</evidence>
<dbReference type="Proteomes" id="UP000199400">
    <property type="component" value="Unassembled WGS sequence"/>
</dbReference>